<evidence type="ECO:0000256" key="12">
    <source>
        <dbReference type="SAM" id="MobiDB-lite"/>
    </source>
</evidence>
<comment type="caution">
    <text evidence="14">The sequence shown here is derived from an EMBL/GenBank/DDBJ whole genome shotgun (WGS) entry which is preliminary data.</text>
</comment>
<dbReference type="OrthoDB" id="581608at2"/>
<comment type="catalytic activity">
    <reaction evidence="8">
        <text>2-ethylhexyl sulfate + 2-oxoglutarate + O2 = 2-ethylhexanal + sulfate + succinate + CO2 + H(+)</text>
        <dbReference type="Rhea" id="RHEA:47620"/>
        <dbReference type="ChEBI" id="CHEBI:15378"/>
        <dbReference type="ChEBI" id="CHEBI:15379"/>
        <dbReference type="ChEBI" id="CHEBI:16189"/>
        <dbReference type="ChEBI" id="CHEBI:16526"/>
        <dbReference type="ChEBI" id="CHEBI:16810"/>
        <dbReference type="ChEBI" id="CHEBI:30031"/>
        <dbReference type="ChEBI" id="CHEBI:87808"/>
        <dbReference type="ChEBI" id="CHEBI:87809"/>
        <dbReference type="EC" id="1.14.11.77"/>
    </reaction>
</comment>
<dbReference type="Pfam" id="PF02668">
    <property type="entry name" value="TauD"/>
    <property type="match status" value="1"/>
</dbReference>
<dbReference type="GO" id="GO:0046872">
    <property type="term" value="F:metal ion binding"/>
    <property type="evidence" value="ECO:0007669"/>
    <property type="project" value="UniProtKB-KW"/>
</dbReference>
<dbReference type="SUPFAM" id="SSF51197">
    <property type="entry name" value="Clavaminate synthase-like"/>
    <property type="match status" value="1"/>
</dbReference>
<evidence type="ECO:0000256" key="5">
    <source>
        <dbReference type="ARBA" id="ARBA00023002"/>
    </source>
</evidence>
<evidence type="ECO:0000256" key="7">
    <source>
        <dbReference type="ARBA" id="ARBA00050529"/>
    </source>
</evidence>
<dbReference type="GO" id="GO:0005737">
    <property type="term" value="C:cytoplasm"/>
    <property type="evidence" value="ECO:0007669"/>
    <property type="project" value="TreeGrafter"/>
</dbReference>
<evidence type="ECO:0000256" key="9">
    <source>
        <dbReference type="ARBA" id="ARBA00066614"/>
    </source>
</evidence>
<dbReference type="AlphaFoldDB" id="A0A229P105"/>
<reference evidence="14 15" key="1">
    <citation type="submission" date="2017-07" db="EMBL/GenBank/DDBJ databases">
        <title>Paenibacillus herberti R33 genome sequencing and assembly.</title>
        <authorList>
            <person name="Su W."/>
        </authorList>
    </citation>
    <scope>NUCLEOTIDE SEQUENCE [LARGE SCALE GENOMIC DNA]</scope>
    <source>
        <strain evidence="14 15">R33</strain>
    </source>
</reference>
<dbReference type="GO" id="GO:0016706">
    <property type="term" value="F:2-oxoglutarate-dependent dioxygenase activity"/>
    <property type="evidence" value="ECO:0007669"/>
    <property type="project" value="TreeGrafter"/>
</dbReference>
<dbReference type="EMBL" id="NMUQ01000001">
    <property type="protein sequence ID" value="OXM15872.1"/>
    <property type="molecule type" value="Genomic_DNA"/>
</dbReference>
<dbReference type="RefSeq" id="WP_089522962.1">
    <property type="nucleotide sequence ID" value="NZ_NMUQ01000001.1"/>
</dbReference>
<evidence type="ECO:0000256" key="4">
    <source>
        <dbReference type="ARBA" id="ARBA00022964"/>
    </source>
</evidence>
<dbReference type="FunFam" id="3.60.130.10:FF:000002">
    <property type="entry name" value="Alpha-ketoglutarate-dependent taurine dioxygenase"/>
    <property type="match status" value="1"/>
</dbReference>
<proteinExistence type="inferred from homology"/>
<dbReference type="InterPro" id="IPR003819">
    <property type="entry name" value="TauD/TfdA-like"/>
</dbReference>
<dbReference type="PANTHER" id="PTHR30468:SF5">
    <property type="entry name" value="ALPHA-KETOGLUTARATE-DEPENDENT SULFATE ESTER DIOXYGENASE"/>
    <property type="match status" value="1"/>
</dbReference>
<dbReference type="InterPro" id="IPR051323">
    <property type="entry name" value="AtsK-like"/>
</dbReference>
<keyword evidence="6" id="KW-0408">Iron</keyword>
<evidence type="ECO:0000256" key="1">
    <source>
        <dbReference type="ARBA" id="ARBA00001954"/>
    </source>
</evidence>
<feature type="region of interest" description="Disordered" evidence="12">
    <location>
        <begin position="287"/>
        <end position="311"/>
    </location>
</feature>
<evidence type="ECO:0000256" key="8">
    <source>
        <dbReference type="ARBA" id="ARBA00051250"/>
    </source>
</evidence>
<dbReference type="Gene3D" id="3.60.130.10">
    <property type="entry name" value="Clavaminate synthase-like"/>
    <property type="match status" value="1"/>
</dbReference>
<gene>
    <name evidence="14" type="ORF">CGZ75_03915</name>
</gene>
<comment type="catalytic activity">
    <reaction evidence="7">
        <text>a primary linear alkyl sulfate ester + 2-oxoglutarate + O2 = an aldehyde + sulfate + succinate + CO2 + H(+)</text>
        <dbReference type="Rhea" id="RHEA:65716"/>
        <dbReference type="ChEBI" id="CHEBI:15378"/>
        <dbReference type="ChEBI" id="CHEBI:15379"/>
        <dbReference type="ChEBI" id="CHEBI:16189"/>
        <dbReference type="ChEBI" id="CHEBI:16526"/>
        <dbReference type="ChEBI" id="CHEBI:16810"/>
        <dbReference type="ChEBI" id="CHEBI:17478"/>
        <dbReference type="ChEBI" id="CHEBI:30031"/>
        <dbReference type="ChEBI" id="CHEBI:157685"/>
        <dbReference type="EC" id="1.14.11.77"/>
    </reaction>
</comment>
<evidence type="ECO:0000256" key="3">
    <source>
        <dbReference type="ARBA" id="ARBA00022723"/>
    </source>
</evidence>
<keyword evidence="5" id="KW-0560">Oxidoreductase</keyword>
<protein>
    <recommendedName>
        <fullName evidence="10">Alpha-ketoglutarate-dependent sulfate ester dioxygenase</fullName>
        <ecNumber evidence="9">1.14.11.77</ecNumber>
    </recommendedName>
    <alternativeName>
        <fullName evidence="11">Type II alkyl sulfatase</fullName>
    </alternativeName>
</protein>
<accession>A0A229P105</accession>
<name>A0A229P105_9BACL</name>
<evidence type="ECO:0000256" key="6">
    <source>
        <dbReference type="ARBA" id="ARBA00023004"/>
    </source>
</evidence>
<evidence type="ECO:0000256" key="10">
    <source>
        <dbReference type="ARBA" id="ARBA00067109"/>
    </source>
</evidence>
<dbReference type="EC" id="1.14.11.77" evidence="9"/>
<keyword evidence="3" id="KW-0479">Metal-binding</keyword>
<evidence type="ECO:0000259" key="13">
    <source>
        <dbReference type="Pfam" id="PF02668"/>
    </source>
</evidence>
<dbReference type="Proteomes" id="UP000215145">
    <property type="component" value="Unassembled WGS sequence"/>
</dbReference>
<evidence type="ECO:0000313" key="15">
    <source>
        <dbReference type="Proteomes" id="UP000215145"/>
    </source>
</evidence>
<evidence type="ECO:0000256" key="11">
    <source>
        <dbReference type="ARBA" id="ARBA00078517"/>
    </source>
</evidence>
<dbReference type="InterPro" id="IPR042098">
    <property type="entry name" value="TauD-like_sf"/>
</dbReference>
<comment type="similarity">
    <text evidence="2">Belongs to the TfdA dioxygenase family.</text>
</comment>
<evidence type="ECO:0000313" key="14">
    <source>
        <dbReference type="EMBL" id="OXM15872.1"/>
    </source>
</evidence>
<comment type="cofactor">
    <cofactor evidence="1">
        <name>Fe(2+)</name>
        <dbReference type="ChEBI" id="CHEBI:29033"/>
    </cofactor>
</comment>
<sequence>MSEQKANNESGWEILPITPNTGAEVRGAKLTGELSEEELAGLRDALAKHKVLFFRGQGHLDDEGQEALAALLGQPFAHPTVPVKDGSGYILELDSHHGGRADQWHTDVTFVDAYPSASILRSVVVPEAGGDTIWANTVAAYESLSQELKGLAERLWALHSNDFDYAVAAERKGVPLEEERNYRQVFASTVYETEHPLVRVLPDTGEKALLLGSFAKRILNASSSASGHLLQLFQEHIVRLNHTVRWRWAEGDVVIWDNRATQHVAVNDYGGQHRVVRRVTLAGDVPVSVQGERSRTRNAGAPKGQLDPASA</sequence>
<keyword evidence="4 14" id="KW-0223">Dioxygenase</keyword>
<keyword evidence="15" id="KW-1185">Reference proteome</keyword>
<dbReference type="PANTHER" id="PTHR30468">
    <property type="entry name" value="ALPHA-KETOGLUTARATE-DEPENDENT SULFONATE DIOXYGENASE"/>
    <property type="match status" value="1"/>
</dbReference>
<organism evidence="14 15">
    <name type="scientific">Paenibacillus herberti</name>
    <dbReference type="NCBI Taxonomy" id="1619309"/>
    <lineage>
        <taxon>Bacteria</taxon>
        <taxon>Bacillati</taxon>
        <taxon>Bacillota</taxon>
        <taxon>Bacilli</taxon>
        <taxon>Bacillales</taxon>
        <taxon>Paenibacillaceae</taxon>
        <taxon>Paenibacillus</taxon>
    </lineage>
</organism>
<evidence type="ECO:0000256" key="2">
    <source>
        <dbReference type="ARBA" id="ARBA00005896"/>
    </source>
</evidence>
<feature type="domain" description="TauD/TfdA-like" evidence="13">
    <location>
        <begin position="14"/>
        <end position="280"/>
    </location>
</feature>